<organism evidence="1 2">
    <name type="scientific">Paenibacillus ginsengarvi</name>
    <dbReference type="NCBI Taxonomy" id="400777"/>
    <lineage>
        <taxon>Bacteria</taxon>
        <taxon>Bacillati</taxon>
        <taxon>Bacillota</taxon>
        <taxon>Bacilli</taxon>
        <taxon>Bacillales</taxon>
        <taxon>Paenibacillaceae</taxon>
        <taxon>Paenibacillus</taxon>
    </lineage>
</organism>
<comment type="caution">
    <text evidence="1">The sequence shown here is derived from an EMBL/GenBank/DDBJ whole genome shotgun (WGS) entry which is preliminary data.</text>
</comment>
<dbReference type="AlphaFoldDB" id="A0A3B0CZY9"/>
<dbReference type="Proteomes" id="UP000282311">
    <property type="component" value="Unassembled WGS sequence"/>
</dbReference>
<evidence type="ECO:0000313" key="2">
    <source>
        <dbReference type="Proteomes" id="UP000282311"/>
    </source>
</evidence>
<name>A0A3B0CZY9_9BACL</name>
<accession>A0A3B0CZY9</accession>
<gene>
    <name evidence="1" type="ORF">D7M11_03165</name>
</gene>
<dbReference type="EMBL" id="RBAH01000001">
    <property type="protein sequence ID" value="RKN86966.1"/>
    <property type="molecule type" value="Genomic_DNA"/>
</dbReference>
<keyword evidence="2" id="KW-1185">Reference proteome</keyword>
<sequence length="255" mass="29926">MANITYTNPYDTNGIVDYFMENDEHLINNPVFTDFNNIVILKNSLFSVLSQINTEKEFHDMLNYKNLLYKQLVHYSDSIEQSEELKEDYHELIVHRIYIGTEVKILSWIYQEMYGGEPDLSNPENNSPQGFLRYLKLNCKPDVTAHFIGLALRQYVVTKYPEEAFYADEAAFTGSYNFLAEFVLETDDVDRIVKTVAEQQEELVWLRDQLIASEEKLQQTPDDSATAEEQQKHIVNFMTERLEMEFLSQIVIRLF</sequence>
<protein>
    <submittedName>
        <fullName evidence="1">Uncharacterized protein</fullName>
    </submittedName>
</protein>
<evidence type="ECO:0000313" key="1">
    <source>
        <dbReference type="EMBL" id="RKN86966.1"/>
    </source>
</evidence>
<reference evidence="1 2" key="1">
    <citation type="journal article" date="2007" name="Int. J. Syst. Evol. Microbiol.">
        <title>Paenibacillus ginsengarvi sp. nov., isolated from soil from ginseng cultivation.</title>
        <authorList>
            <person name="Yoon M.H."/>
            <person name="Ten L.N."/>
            <person name="Im W.T."/>
        </authorList>
    </citation>
    <scope>NUCLEOTIDE SEQUENCE [LARGE SCALE GENOMIC DNA]</scope>
    <source>
        <strain evidence="1 2">KCTC 13059</strain>
    </source>
</reference>
<proteinExistence type="predicted"/>